<dbReference type="InterPro" id="IPR000277">
    <property type="entry name" value="Cys/Met-Metab_PyrdxlP-dep_enz"/>
</dbReference>
<dbReference type="FunFam" id="3.40.640.10:FF:000046">
    <property type="entry name" value="Cystathionine gamma-lyase"/>
    <property type="match status" value="1"/>
</dbReference>
<dbReference type="GO" id="GO:0016846">
    <property type="term" value="F:carbon-sulfur lyase activity"/>
    <property type="evidence" value="ECO:0007669"/>
    <property type="project" value="TreeGrafter"/>
</dbReference>
<dbReference type="CDD" id="cd00614">
    <property type="entry name" value="CGS_like"/>
    <property type="match status" value="1"/>
</dbReference>
<name>A0A6J6BW37_9ZZZZ</name>
<dbReference type="GO" id="GO:0009086">
    <property type="term" value="P:methionine biosynthetic process"/>
    <property type="evidence" value="ECO:0007669"/>
    <property type="project" value="UniProtKB-ARBA"/>
</dbReference>
<accession>A0A6J6BW37</accession>
<dbReference type="NCBIfam" id="NF005870">
    <property type="entry name" value="PRK07810.1"/>
    <property type="match status" value="1"/>
</dbReference>
<dbReference type="InterPro" id="IPR015421">
    <property type="entry name" value="PyrdxlP-dep_Trfase_major"/>
</dbReference>
<dbReference type="FunFam" id="3.90.1150.10:FF:000033">
    <property type="entry name" value="Cystathionine gamma-synthase"/>
    <property type="match status" value="1"/>
</dbReference>
<evidence type="ECO:0000256" key="1">
    <source>
        <dbReference type="ARBA" id="ARBA00001933"/>
    </source>
</evidence>
<keyword evidence="2" id="KW-0663">Pyridoxal phosphate</keyword>
<protein>
    <submittedName>
        <fullName evidence="3">Unannotated protein</fullName>
    </submittedName>
</protein>
<dbReference type="InterPro" id="IPR015422">
    <property type="entry name" value="PyrdxlP-dep_Trfase_small"/>
</dbReference>
<dbReference type="AlphaFoldDB" id="A0A6J6BW37"/>
<sequence>MTKRNRPWGYQAPVDGKPADWELHPDTVAVRGGLARSGFGETSEALFLTSGFTYDSAEQAAEAFADETDHFLYSRFDNPTVAMFERRLAELEGAESCKATASGMAAMFASIACLVEAGDRVVASMAMFSSCYVVITEILPKWGIETVLVEGNDKAAWAEALSKPTKAVFIETPSNPLMEIVDIRMVSDLAHQAGATVIVDNVMASPVLQSPLKLGADVIMYSATKHIDGQGRVLGGAVLGSQKYINEQLKPFIRHTGPSMSAFNAWVLLKSLETLSMRVQRMSSSALQIAEALEKHPKVSSVKYPFLKSHKDYELAKRQMSGGGSTIAITFDATAKQTFKFMNALQVIDISNNLGDSKSLATHPATTTHKRVGPEVRAKAGITDGTVRISVGLENVEDLLKDLNQALAKAF</sequence>
<dbReference type="NCBIfam" id="TIGR01325">
    <property type="entry name" value="O_suc_HS_sulf"/>
    <property type="match status" value="1"/>
</dbReference>
<dbReference type="GO" id="GO:0030170">
    <property type="term" value="F:pyridoxal phosphate binding"/>
    <property type="evidence" value="ECO:0007669"/>
    <property type="project" value="InterPro"/>
</dbReference>
<dbReference type="PIRSF" id="PIRSF001434">
    <property type="entry name" value="CGS"/>
    <property type="match status" value="1"/>
</dbReference>
<dbReference type="PANTHER" id="PTHR11808">
    <property type="entry name" value="TRANS-SULFURATION ENZYME FAMILY MEMBER"/>
    <property type="match status" value="1"/>
</dbReference>
<reference evidence="3" key="1">
    <citation type="submission" date="2020-05" db="EMBL/GenBank/DDBJ databases">
        <authorList>
            <person name="Chiriac C."/>
            <person name="Salcher M."/>
            <person name="Ghai R."/>
            <person name="Kavagutti S V."/>
        </authorList>
    </citation>
    <scope>NUCLEOTIDE SEQUENCE</scope>
</reference>
<dbReference type="InterPro" id="IPR006234">
    <property type="entry name" value="O-succ-hSer_sulfhydrylase"/>
</dbReference>
<dbReference type="Pfam" id="PF01053">
    <property type="entry name" value="Cys_Met_Meta_PP"/>
    <property type="match status" value="1"/>
</dbReference>
<dbReference type="GO" id="GO:0071268">
    <property type="term" value="P:homocysteine biosynthetic process"/>
    <property type="evidence" value="ECO:0007669"/>
    <property type="project" value="InterPro"/>
</dbReference>
<dbReference type="Gene3D" id="3.40.640.10">
    <property type="entry name" value="Type I PLP-dependent aspartate aminotransferase-like (Major domain)"/>
    <property type="match status" value="1"/>
</dbReference>
<proteinExistence type="inferred from homology"/>
<dbReference type="SUPFAM" id="SSF53383">
    <property type="entry name" value="PLP-dependent transferases"/>
    <property type="match status" value="1"/>
</dbReference>
<evidence type="ECO:0000313" key="3">
    <source>
        <dbReference type="EMBL" id="CAB4543292.1"/>
    </source>
</evidence>
<comment type="cofactor">
    <cofactor evidence="1">
        <name>pyridoxal 5'-phosphate</name>
        <dbReference type="ChEBI" id="CHEBI:597326"/>
    </cofactor>
</comment>
<dbReference type="InterPro" id="IPR015424">
    <property type="entry name" value="PyrdxlP-dep_Trfase"/>
</dbReference>
<gene>
    <name evidence="3" type="ORF">UFOPK1433_00631</name>
</gene>
<dbReference type="GO" id="GO:0019346">
    <property type="term" value="P:transsulfuration"/>
    <property type="evidence" value="ECO:0007669"/>
    <property type="project" value="InterPro"/>
</dbReference>
<dbReference type="Gene3D" id="3.90.1150.10">
    <property type="entry name" value="Aspartate Aminotransferase, domain 1"/>
    <property type="match status" value="1"/>
</dbReference>
<dbReference type="PANTHER" id="PTHR11808:SF80">
    <property type="entry name" value="CYSTATHIONINE GAMMA-LYASE"/>
    <property type="match status" value="1"/>
</dbReference>
<dbReference type="HAMAP" id="MF_02056">
    <property type="entry name" value="MetZ"/>
    <property type="match status" value="1"/>
</dbReference>
<dbReference type="GO" id="GO:0005737">
    <property type="term" value="C:cytoplasm"/>
    <property type="evidence" value="ECO:0007669"/>
    <property type="project" value="TreeGrafter"/>
</dbReference>
<dbReference type="EMBL" id="CAEZSN010000061">
    <property type="protein sequence ID" value="CAB4543292.1"/>
    <property type="molecule type" value="Genomic_DNA"/>
</dbReference>
<organism evidence="3">
    <name type="scientific">freshwater metagenome</name>
    <dbReference type="NCBI Taxonomy" id="449393"/>
    <lineage>
        <taxon>unclassified sequences</taxon>
        <taxon>metagenomes</taxon>
        <taxon>ecological metagenomes</taxon>
    </lineage>
</organism>
<evidence type="ECO:0000256" key="2">
    <source>
        <dbReference type="ARBA" id="ARBA00022898"/>
    </source>
</evidence>